<dbReference type="AlphaFoldDB" id="A0A9W9Y962"/>
<gene>
    <name evidence="21" type="ORF">OS493_028316</name>
</gene>
<feature type="domain" description="Ion transport" evidence="20">
    <location>
        <begin position="270"/>
        <end position="545"/>
    </location>
</feature>
<organism evidence="21 22">
    <name type="scientific">Desmophyllum pertusum</name>
    <dbReference type="NCBI Taxonomy" id="174260"/>
    <lineage>
        <taxon>Eukaryota</taxon>
        <taxon>Metazoa</taxon>
        <taxon>Cnidaria</taxon>
        <taxon>Anthozoa</taxon>
        <taxon>Hexacorallia</taxon>
        <taxon>Scleractinia</taxon>
        <taxon>Caryophylliina</taxon>
        <taxon>Caryophylliidae</taxon>
        <taxon>Desmophyllum</taxon>
    </lineage>
</organism>
<feature type="transmembrane region" description="Helical" evidence="19">
    <location>
        <begin position="309"/>
        <end position="329"/>
    </location>
</feature>
<dbReference type="PRINTS" id="PR00167">
    <property type="entry name" value="CACHANNEL"/>
</dbReference>
<evidence type="ECO:0000256" key="17">
    <source>
        <dbReference type="RuleBase" id="RU003808"/>
    </source>
</evidence>
<feature type="transmembrane region" description="Helical" evidence="19">
    <location>
        <begin position="623"/>
        <end position="642"/>
    </location>
</feature>
<feature type="binding site" evidence="16">
    <location>
        <position position="485"/>
    </location>
    <ligand>
        <name>Ca(2+)</name>
        <dbReference type="ChEBI" id="CHEBI:29108"/>
    </ligand>
</feature>
<feature type="transmembrane region" description="Helical" evidence="19">
    <location>
        <begin position="590"/>
        <end position="611"/>
    </location>
</feature>
<keyword evidence="15" id="KW-0407">Ion channel</keyword>
<feature type="region of interest" description="Disordered" evidence="18">
    <location>
        <begin position="133"/>
        <end position="162"/>
    </location>
</feature>
<feature type="transmembrane region" description="Helical" evidence="19">
    <location>
        <begin position="99"/>
        <end position="122"/>
    </location>
</feature>
<dbReference type="Pfam" id="PF00520">
    <property type="entry name" value="Ion_trans"/>
    <property type="match status" value="3"/>
</dbReference>
<keyword evidence="4 17" id="KW-0109">Calcium transport</keyword>
<dbReference type="OrthoDB" id="431720at2759"/>
<evidence type="ECO:0000256" key="10">
    <source>
        <dbReference type="ARBA" id="ARBA00022989"/>
    </source>
</evidence>
<dbReference type="FunFam" id="1.20.120.350:FF:000040">
    <property type="entry name" value="Voltage-dependent L-type calcium channel subunit alpha"/>
    <property type="match status" value="1"/>
</dbReference>
<evidence type="ECO:0000256" key="15">
    <source>
        <dbReference type="ARBA" id="ARBA00023303"/>
    </source>
</evidence>
<feature type="binding site" evidence="16">
    <location>
        <position position="74"/>
    </location>
    <ligand>
        <name>Ca(2+)</name>
        <dbReference type="ChEBI" id="CHEBI:29108"/>
    </ligand>
</feature>
<keyword evidence="14" id="KW-0325">Glycoprotein</keyword>
<feature type="domain" description="Ion transport" evidence="20">
    <location>
        <begin position="589"/>
        <end position="865"/>
    </location>
</feature>
<dbReference type="GO" id="GO:0005891">
    <property type="term" value="C:voltage-gated calcium channel complex"/>
    <property type="evidence" value="ECO:0007669"/>
    <property type="project" value="InterPro"/>
</dbReference>
<keyword evidence="13" id="KW-1015">Disulfide bond</keyword>
<evidence type="ECO:0000256" key="2">
    <source>
        <dbReference type="ARBA" id="ARBA00022448"/>
    </source>
</evidence>
<accession>A0A9W9Y962</accession>
<dbReference type="SUPFAM" id="SSF81324">
    <property type="entry name" value="Voltage-gated potassium channels"/>
    <property type="match status" value="3"/>
</dbReference>
<keyword evidence="2" id="KW-0813">Transport</keyword>
<dbReference type="FunFam" id="1.10.287.70:FF:000117">
    <property type="entry name" value="Voltage-gated Ca2+ channel, alpha subunit"/>
    <property type="match status" value="1"/>
</dbReference>
<feature type="transmembrane region" description="Helical" evidence="19">
    <location>
        <begin position="831"/>
        <end position="855"/>
    </location>
</feature>
<evidence type="ECO:0000256" key="4">
    <source>
        <dbReference type="ARBA" id="ARBA00022568"/>
    </source>
</evidence>
<evidence type="ECO:0000313" key="22">
    <source>
        <dbReference type="Proteomes" id="UP001163046"/>
    </source>
</evidence>
<dbReference type="FunFam" id="1.20.120.350:FF:000006">
    <property type="entry name" value="Voltage-dependent L-type calcium channel subunit alpha"/>
    <property type="match status" value="1"/>
</dbReference>
<evidence type="ECO:0000256" key="8">
    <source>
        <dbReference type="ARBA" id="ARBA00022837"/>
    </source>
</evidence>
<evidence type="ECO:0000256" key="9">
    <source>
        <dbReference type="ARBA" id="ARBA00022882"/>
    </source>
</evidence>
<dbReference type="InterPro" id="IPR005821">
    <property type="entry name" value="Ion_trans_dom"/>
</dbReference>
<feature type="transmembrane region" description="Helical" evidence="19">
    <location>
        <begin position="466"/>
        <end position="484"/>
    </location>
</feature>
<evidence type="ECO:0000256" key="13">
    <source>
        <dbReference type="ARBA" id="ARBA00023157"/>
    </source>
</evidence>
<keyword evidence="3" id="KW-0597">Phosphoprotein</keyword>
<keyword evidence="10 19" id="KW-1133">Transmembrane helix</keyword>
<dbReference type="GO" id="GO:0046872">
    <property type="term" value="F:metal ion binding"/>
    <property type="evidence" value="ECO:0007669"/>
    <property type="project" value="UniProtKB-KW"/>
</dbReference>
<comment type="similarity">
    <text evidence="17">Belongs to the calcium channel alpha-1 subunit (TC 1.A.1.11) family.</text>
</comment>
<evidence type="ECO:0000256" key="7">
    <source>
        <dbReference type="ARBA" id="ARBA00022737"/>
    </source>
</evidence>
<evidence type="ECO:0000256" key="6">
    <source>
        <dbReference type="ARBA" id="ARBA00022692"/>
    </source>
</evidence>
<dbReference type="FunFam" id="1.10.287.70:FF:000107">
    <property type="entry name" value="Voltage-dependent L-type calcium channel subunit alpha"/>
    <property type="match status" value="1"/>
</dbReference>
<evidence type="ECO:0000259" key="20">
    <source>
        <dbReference type="Pfam" id="PF00520"/>
    </source>
</evidence>
<evidence type="ECO:0000256" key="18">
    <source>
        <dbReference type="SAM" id="MobiDB-lite"/>
    </source>
</evidence>
<feature type="transmembrane region" description="Helical" evidence="19">
    <location>
        <begin position="338"/>
        <end position="356"/>
    </location>
</feature>
<dbReference type="GO" id="GO:0008331">
    <property type="term" value="F:high voltage-gated calcium channel activity"/>
    <property type="evidence" value="ECO:0007669"/>
    <property type="project" value="TreeGrafter"/>
</dbReference>
<comment type="caution">
    <text evidence="21">The sequence shown here is derived from an EMBL/GenBank/DDBJ whole genome shotgun (WGS) entry which is preliminary data.</text>
</comment>
<proteinExistence type="inferred from homology"/>
<dbReference type="PANTHER" id="PTHR45628:SF1">
    <property type="entry name" value="VOLTAGE-DEPENDENT CALCIUM CHANNEL TYPE D SUBUNIT ALPHA-1"/>
    <property type="match status" value="1"/>
</dbReference>
<evidence type="ECO:0000313" key="21">
    <source>
        <dbReference type="EMBL" id="KAJ7326060.1"/>
    </source>
</evidence>
<evidence type="ECO:0000256" key="1">
    <source>
        <dbReference type="ARBA" id="ARBA00004141"/>
    </source>
</evidence>
<feature type="transmembrane region" description="Helical" evidence="19">
    <location>
        <begin position="719"/>
        <end position="739"/>
    </location>
</feature>
<reference evidence="21" key="1">
    <citation type="submission" date="2023-01" db="EMBL/GenBank/DDBJ databases">
        <title>Genome assembly of the deep-sea coral Lophelia pertusa.</title>
        <authorList>
            <person name="Herrera S."/>
            <person name="Cordes E."/>
        </authorList>
    </citation>
    <scope>NUCLEOTIDE SEQUENCE</scope>
    <source>
        <strain evidence="21">USNM1676648</strain>
        <tissue evidence="21">Polyp</tissue>
    </source>
</reference>
<evidence type="ECO:0000256" key="12">
    <source>
        <dbReference type="ARBA" id="ARBA00023136"/>
    </source>
</evidence>
<feature type="transmembrane region" description="Helical" evidence="19">
    <location>
        <begin position="20"/>
        <end position="38"/>
    </location>
</feature>
<comment type="subcellular location">
    <subcellularLocation>
        <location evidence="1 17">Membrane</location>
        <topology evidence="1 17">Multi-pass membrane protein</topology>
    </subcellularLocation>
</comment>
<keyword evidence="11" id="KW-0406">Ion transport</keyword>
<evidence type="ECO:0000256" key="3">
    <source>
        <dbReference type="ARBA" id="ARBA00022553"/>
    </source>
</evidence>
<feature type="transmembrane region" description="Helical" evidence="19">
    <location>
        <begin position="270"/>
        <end position="289"/>
    </location>
</feature>
<feature type="region of interest" description="Disordered" evidence="18">
    <location>
        <begin position="208"/>
        <end position="239"/>
    </location>
</feature>
<keyword evidence="9 17" id="KW-0851">Voltage-gated channel</keyword>
<dbReference type="Gene3D" id="1.20.120.350">
    <property type="entry name" value="Voltage-gated potassium channels. Chain C"/>
    <property type="match status" value="2"/>
</dbReference>
<evidence type="ECO:0000256" key="14">
    <source>
        <dbReference type="ARBA" id="ARBA00023180"/>
    </source>
</evidence>
<dbReference type="EMBL" id="MU827804">
    <property type="protein sequence ID" value="KAJ7326060.1"/>
    <property type="molecule type" value="Genomic_DNA"/>
</dbReference>
<dbReference type="PANTHER" id="PTHR45628">
    <property type="entry name" value="VOLTAGE-DEPENDENT CALCIUM CHANNEL TYPE A SUBUNIT ALPHA-1"/>
    <property type="match status" value="1"/>
</dbReference>
<keyword evidence="5 17" id="KW-0107">Calcium channel</keyword>
<keyword evidence="12 19" id="KW-0472">Membrane</keyword>
<name>A0A9W9Y962_9CNID</name>
<feature type="transmembrane region" description="Helical" evidence="19">
    <location>
        <begin position="402"/>
        <end position="421"/>
    </location>
</feature>
<dbReference type="Proteomes" id="UP001163046">
    <property type="component" value="Unassembled WGS sequence"/>
</dbReference>
<dbReference type="InterPro" id="IPR050599">
    <property type="entry name" value="VDCC_alpha-1_subunit"/>
</dbReference>
<feature type="compositionally biased region" description="Basic and acidic residues" evidence="18">
    <location>
        <begin position="208"/>
        <end position="219"/>
    </location>
</feature>
<keyword evidence="6 19" id="KW-0812">Transmembrane</keyword>
<evidence type="ECO:0000256" key="11">
    <source>
        <dbReference type="ARBA" id="ARBA00023065"/>
    </source>
</evidence>
<dbReference type="GO" id="GO:0098703">
    <property type="term" value="P:calcium ion import across plasma membrane"/>
    <property type="evidence" value="ECO:0007669"/>
    <property type="project" value="TreeGrafter"/>
</dbReference>
<keyword evidence="22" id="KW-1185">Reference proteome</keyword>
<evidence type="ECO:0000256" key="5">
    <source>
        <dbReference type="ARBA" id="ARBA00022673"/>
    </source>
</evidence>
<feature type="non-terminal residue" evidence="21">
    <location>
        <position position="1"/>
    </location>
</feature>
<dbReference type="InterPro" id="IPR002077">
    <property type="entry name" value="VDCCAlpha1"/>
</dbReference>
<feature type="transmembrane region" description="Helical" evidence="19">
    <location>
        <begin position="513"/>
        <end position="539"/>
    </location>
</feature>
<feature type="domain" description="Ion transport" evidence="20">
    <location>
        <begin position="1"/>
        <end position="130"/>
    </location>
</feature>
<dbReference type="Gene3D" id="1.10.287.70">
    <property type="match status" value="3"/>
</dbReference>
<protein>
    <recommendedName>
        <fullName evidence="20">Ion transport domain-containing protein</fullName>
    </recommendedName>
</protein>
<keyword evidence="8 16" id="KW-0106">Calcium</keyword>
<sequence length="915" mass="103917">YWSSLSNLVASLLNSMRSIAGLLLLLSLFMLICSLLGMQIFGGKFNIDDDQIPRSNFDSFWRALITVFQILTGEDWNAVMYDGIRAWGGIGEGGSALAILYFIFLVVVGNYILLNVFLAIAVDNLADAENLTEMEEEKKKKKEKAREKKMKGSIDSQNMLDQEGAVVPNHSSTSRSNITLDKSTQELHSTGTLNGNGVARTASHNDIEAQSAEHSEHGGSKPVINNNNDSGGDGSIEDIDKAPMPPESALFIFSSTNIIRVICYKIATNTYFVNFILCMIIVSSILLAAEDPLNANAKRNQVLNYFDYFFTSVFTLEIIFKFVAYGLVLHKGSFCRSAFNLLDLLVVSVSVISIVLRDSQFSVVRILRVLRVLRPLRAINRAKGLKHVVQCVFVAVKTIGNIMLVTMLFQFLFAVIGVQLFKGTFFYCTDEEKLSELQCRGPFVEFKGPGLSNPVEKKREWKRHDFNFDNVGNAMLTLFTVMTFEGWPSILEHSIDSTDVDEGPFQNNRPWVAIYYIIYIIIIAFFMVNIFVGFVIVTFQSEGEEEFKGCELDKNQRQCIEFALKAKPLRRYIPDNRTQFHIWRVVTSQAFEYLIFAFIVCNTVVLMMQYYQEPKLYTRVLDGFNIGFTAVFFLECILKLVAFKPKNYFIDRWNLFDFIIVVGSVVDITMNEVSDVFRRHRGISELELAMESGSDGRIQRISEQMFAFGFFRLFRALRLVLSPYVALLIVMMFFIYAVIGMQMFGRIALDSDTSMNRNNNFQTFPQSLMVLFRLVLRPNNPTLIPRLVISRSATGENWQQIMLACTHRDDVKCDPNADPQEDSGLCGSDFAYFYFVSFYSICSFLIINLFVAVIMDNFDYLTRDWSILGPASFGRVREGLVRVRPGCAWLRQTRGHRDCSQANSASLGLWKVLST</sequence>
<keyword evidence="16" id="KW-0479">Metal-binding</keyword>
<evidence type="ECO:0000256" key="19">
    <source>
        <dbReference type="SAM" id="Phobius"/>
    </source>
</evidence>
<evidence type="ECO:0000256" key="16">
    <source>
        <dbReference type="PIRSR" id="PIRSR602077-1"/>
    </source>
</evidence>
<dbReference type="InterPro" id="IPR027359">
    <property type="entry name" value="Volt_channel_dom_sf"/>
</dbReference>
<keyword evidence="7" id="KW-0677">Repeat</keyword>